<dbReference type="AlphaFoldDB" id="A0A409XBL8"/>
<dbReference type="EMBL" id="NHTK01004137">
    <property type="protein sequence ID" value="PPQ88057.1"/>
    <property type="molecule type" value="Genomic_DNA"/>
</dbReference>
<sequence>MPTLVSHVDPKFVILQTGSVLSCTFAPGTLPGVVKSPTILQKMQRLYSFWARKPPSCFRNYPDYVLPDPQEQSASQKEPITTDLPPNAQGALVTSQELHVTSVGSHKDSERSVEPIMQPQTPQKRIQPLHDWRREWFASLGPIEIPNNGTLVDSEGTCEPIQFSVGWSPDAIEEWAENLSQVPSETPSVEVLPAMTS</sequence>
<organism evidence="2 3">
    <name type="scientific">Panaeolus cyanescens</name>
    <dbReference type="NCBI Taxonomy" id="181874"/>
    <lineage>
        <taxon>Eukaryota</taxon>
        <taxon>Fungi</taxon>
        <taxon>Dikarya</taxon>
        <taxon>Basidiomycota</taxon>
        <taxon>Agaricomycotina</taxon>
        <taxon>Agaricomycetes</taxon>
        <taxon>Agaricomycetidae</taxon>
        <taxon>Agaricales</taxon>
        <taxon>Agaricineae</taxon>
        <taxon>Galeropsidaceae</taxon>
        <taxon>Panaeolus</taxon>
    </lineage>
</organism>
<evidence type="ECO:0000313" key="2">
    <source>
        <dbReference type="EMBL" id="PPQ88057.1"/>
    </source>
</evidence>
<dbReference type="Proteomes" id="UP000284842">
    <property type="component" value="Unassembled WGS sequence"/>
</dbReference>
<reference evidence="2 3" key="1">
    <citation type="journal article" date="2018" name="Evol. Lett.">
        <title>Horizontal gene cluster transfer increased hallucinogenic mushroom diversity.</title>
        <authorList>
            <person name="Reynolds H.T."/>
            <person name="Vijayakumar V."/>
            <person name="Gluck-Thaler E."/>
            <person name="Korotkin H.B."/>
            <person name="Matheny P.B."/>
            <person name="Slot J.C."/>
        </authorList>
    </citation>
    <scope>NUCLEOTIDE SEQUENCE [LARGE SCALE GENOMIC DNA]</scope>
    <source>
        <strain evidence="2 3">2629</strain>
    </source>
</reference>
<keyword evidence="3" id="KW-1185">Reference proteome</keyword>
<comment type="caution">
    <text evidence="2">The sequence shown here is derived from an EMBL/GenBank/DDBJ whole genome shotgun (WGS) entry which is preliminary data.</text>
</comment>
<name>A0A409XBL8_9AGAR</name>
<protein>
    <submittedName>
        <fullName evidence="2">Uncharacterized protein</fullName>
    </submittedName>
</protein>
<accession>A0A409XBL8</accession>
<proteinExistence type="predicted"/>
<dbReference type="OrthoDB" id="3133596at2759"/>
<evidence type="ECO:0000256" key="1">
    <source>
        <dbReference type="SAM" id="MobiDB-lite"/>
    </source>
</evidence>
<dbReference type="InParanoid" id="A0A409XBL8"/>
<gene>
    <name evidence="2" type="ORF">CVT24_013242</name>
</gene>
<feature type="region of interest" description="Disordered" evidence="1">
    <location>
        <begin position="104"/>
        <end position="125"/>
    </location>
</feature>
<evidence type="ECO:0000313" key="3">
    <source>
        <dbReference type="Proteomes" id="UP000284842"/>
    </source>
</evidence>